<dbReference type="SUPFAM" id="SSF88659">
    <property type="entry name" value="Sigma3 and sigma4 domains of RNA polymerase sigma factors"/>
    <property type="match status" value="1"/>
</dbReference>
<dbReference type="NCBIfam" id="TIGR02937">
    <property type="entry name" value="sigma70-ECF"/>
    <property type="match status" value="1"/>
</dbReference>
<organism evidence="8 9">
    <name type="scientific">Mariniblastus fucicola</name>
    <dbReference type="NCBI Taxonomy" id="980251"/>
    <lineage>
        <taxon>Bacteria</taxon>
        <taxon>Pseudomonadati</taxon>
        <taxon>Planctomycetota</taxon>
        <taxon>Planctomycetia</taxon>
        <taxon>Pirellulales</taxon>
        <taxon>Pirellulaceae</taxon>
        <taxon>Mariniblastus</taxon>
    </lineage>
</organism>
<evidence type="ECO:0000256" key="3">
    <source>
        <dbReference type="ARBA" id="ARBA00023082"/>
    </source>
</evidence>
<keyword evidence="9" id="KW-1185">Reference proteome</keyword>
<dbReference type="KEGG" id="mff:MFFC18_37220"/>
<evidence type="ECO:0000256" key="2">
    <source>
        <dbReference type="ARBA" id="ARBA00023015"/>
    </source>
</evidence>
<name>A0A5B9PBX7_9BACT</name>
<keyword evidence="3" id="KW-0731">Sigma factor</keyword>
<sequence length="203" mass="22829">MQTKPEGTSWVDWLDADHPEREQAVEELRAYLVRGLKAALASKGATAEFCEDIAQDSIIKILDKKDTFEGRSKFTTWAMSIAIRTGISAFRRRHFKDVSLDAVTEDGLKFDPADLTQGSPEDGLDREAILQKLQELIENELTEKQRTVVRALLGGMPVEEIASRTDSNRNAVYKLFHDARQRLKKGFLSANFSESDLMHAISS</sequence>
<dbReference type="Gene3D" id="1.10.1740.10">
    <property type="match status" value="1"/>
</dbReference>
<evidence type="ECO:0000313" key="8">
    <source>
        <dbReference type="EMBL" id="QEG23818.1"/>
    </source>
</evidence>
<dbReference type="STRING" id="980251.GCA_001642875_00263"/>
<evidence type="ECO:0000313" key="9">
    <source>
        <dbReference type="Proteomes" id="UP000322214"/>
    </source>
</evidence>
<dbReference type="PANTHER" id="PTHR43133:SF8">
    <property type="entry name" value="RNA POLYMERASE SIGMA FACTOR HI_1459-RELATED"/>
    <property type="match status" value="1"/>
</dbReference>
<reference evidence="8 9" key="1">
    <citation type="submission" date="2019-08" db="EMBL/GenBank/DDBJ databases">
        <title>Deep-cultivation of Planctomycetes and their phenomic and genomic characterization uncovers novel biology.</title>
        <authorList>
            <person name="Wiegand S."/>
            <person name="Jogler M."/>
            <person name="Boedeker C."/>
            <person name="Pinto D."/>
            <person name="Vollmers J."/>
            <person name="Rivas-Marin E."/>
            <person name="Kohn T."/>
            <person name="Peeters S.H."/>
            <person name="Heuer A."/>
            <person name="Rast P."/>
            <person name="Oberbeckmann S."/>
            <person name="Bunk B."/>
            <person name="Jeske O."/>
            <person name="Meyerdierks A."/>
            <person name="Storesund J.E."/>
            <person name="Kallscheuer N."/>
            <person name="Luecker S."/>
            <person name="Lage O.M."/>
            <person name="Pohl T."/>
            <person name="Merkel B.J."/>
            <person name="Hornburger P."/>
            <person name="Mueller R.-W."/>
            <person name="Bruemmer F."/>
            <person name="Labrenz M."/>
            <person name="Spormann A.M."/>
            <person name="Op den Camp H."/>
            <person name="Overmann J."/>
            <person name="Amann R."/>
            <person name="Jetten M.S.M."/>
            <person name="Mascher T."/>
            <person name="Medema M.H."/>
            <person name="Devos D.P."/>
            <person name="Kaster A.-K."/>
            <person name="Ovreas L."/>
            <person name="Rohde M."/>
            <person name="Galperin M.Y."/>
            <person name="Jogler C."/>
        </authorList>
    </citation>
    <scope>NUCLEOTIDE SEQUENCE [LARGE SCALE GENOMIC DNA]</scope>
    <source>
        <strain evidence="8 9">FC18</strain>
    </source>
</reference>
<dbReference type="Gene3D" id="1.10.10.10">
    <property type="entry name" value="Winged helix-like DNA-binding domain superfamily/Winged helix DNA-binding domain"/>
    <property type="match status" value="1"/>
</dbReference>
<keyword evidence="2" id="KW-0805">Transcription regulation</keyword>
<dbReference type="InterPro" id="IPR013324">
    <property type="entry name" value="RNA_pol_sigma_r3/r4-like"/>
</dbReference>
<protein>
    <submittedName>
        <fullName evidence="8">RNA polymerase sigma factor YlaC</fullName>
    </submittedName>
</protein>
<evidence type="ECO:0000256" key="4">
    <source>
        <dbReference type="ARBA" id="ARBA00023125"/>
    </source>
</evidence>
<feature type="domain" description="RNA polymerase sigma-70 region 2" evidence="6">
    <location>
        <begin position="45"/>
        <end position="93"/>
    </location>
</feature>
<dbReference type="AlphaFoldDB" id="A0A5B9PBX7"/>
<comment type="similarity">
    <text evidence="1">Belongs to the sigma-70 factor family. ECF subfamily.</text>
</comment>
<dbReference type="InterPro" id="IPR036388">
    <property type="entry name" value="WH-like_DNA-bd_sf"/>
</dbReference>
<evidence type="ECO:0000256" key="1">
    <source>
        <dbReference type="ARBA" id="ARBA00010641"/>
    </source>
</evidence>
<feature type="domain" description="RNA polymerase sigma factor 70 region 4 type 2" evidence="7">
    <location>
        <begin position="139"/>
        <end position="183"/>
    </location>
</feature>
<dbReference type="Pfam" id="PF08281">
    <property type="entry name" value="Sigma70_r4_2"/>
    <property type="match status" value="1"/>
</dbReference>
<dbReference type="EMBL" id="CP042912">
    <property type="protein sequence ID" value="QEG23818.1"/>
    <property type="molecule type" value="Genomic_DNA"/>
</dbReference>
<proteinExistence type="inferred from homology"/>
<dbReference type="GO" id="GO:0006352">
    <property type="term" value="P:DNA-templated transcription initiation"/>
    <property type="evidence" value="ECO:0007669"/>
    <property type="project" value="InterPro"/>
</dbReference>
<dbReference type="GO" id="GO:0016987">
    <property type="term" value="F:sigma factor activity"/>
    <property type="evidence" value="ECO:0007669"/>
    <property type="project" value="UniProtKB-KW"/>
</dbReference>
<gene>
    <name evidence="8" type="primary">ylaC_3</name>
    <name evidence="8" type="ORF">MFFC18_37220</name>
</gene>
<dbReference type="InterPro" id="IPR013325">
    <property type="entry name" value="RNA_pol_sigma_r2"/>
</dbReference>
<dbReference type="PANTHER" id="PTHR43133">
    <property type="entry name" value="RNA POLYMERASE ECF-TYPE SIGMA FACTO"/>
    <property type="match status" value="1"/>
</dbReference>
<dbReference type="InterPro" id="IPR039425">
    <property type="entry name" value="RNA_pol_sigma-70-like"/>
</dbReference>
<dbReference type="SUPFAM" id="SSF88946">
    <property type="entry name" value="Sigma2 domain of RNA polymerase sigma factors"/>
    <property type="match status" value="1"/>
</dbReference>
<keyword evidence="5" id="KW-0804">Transcription</keyword>
<evidence type="ECO:0000259" key="6">
    <source>
        <dbReference type="Pfam" id="PF04542"/>
    </source>
</evidence>
<dbReference type="InterPro" id="IPR013249">
    <property type="entry name" value="RNA_pol_sigma70_r4_t2"/>
</dbReference>
<accession>A0A5B9PBX7</accession>
<dbReference type="Pfam" id="PF04542">
    <property type="entry name" value="Sigma70_r2"/>
    <property type="match status" value="1"/>
</dbReference>
<dbReference type="InterPro" id="IPR007627">
    <property type="entry name" value="RNA_pol_sigma70_r2"/>
</dbReference>
<evidence type="ECO:0000256" key="5">
    <source>
        <dbReference type="ARBA" id="ARBA00023163"/>
    </source>
</evidence>
<dbReference type="OrthoDB" id="9780326at2"/>
<dbReference type="Proteomes" id="UP000322214">
    <property type="component" value="Chromosome"/>
</dbReference>
<evidence type="ECO:0000259" key="7">
    <source>
        <dbReference type="Pfam" id="PF08281"/>
    </source>
</evidence>
<keyword evidence="4" id="KW-0238">DNA-binding</keyword>
<dbReference type="InterPro" id="IPR014284">
    <property type="entry name" value="RNA_pol_sigma-70_dom"/>
</dbReference>
<dbReference type="RefSeq" id="WP_075083057.1">
    <property type="nucleotide sequence ID" value="NZ_CP042912.1"/>
</dbReference>
<dbReference type="GO" id="GO:0003677">
    <property type="term" value="F:DNA binding"/>
    <property type="evidence" value="ECO:0007669"/>
    <property type="project" value="UniProtKB-KW"/>
</dbReference>